<name>A0A7S2PKI1_9STRA</name>
<dbReference type="AlphaFoldDB" id="A0A7S2PKI1"/>
<proteinExistence type="predicted"/>
<sequence>MSNANFSVGDLIRIHGLVSKPQFNQMIGVVKAFHENTQRYEIQPSRGSKTLAIKDVNLSDDEFLKPTDDKFKTERVYDNVFLWPSPTTATRIPIQCYSDCPSADFPSRQDEYIQSKLGWESVDTLSGIEEEGREKPTFLLLFDGLDESSPKNHAAMTIAKLLPEYKVQSCSRYKGIIRGVAILTYSPTKSTFKSMGLGLDHMNGQQVNEANENRRFTPQLLYDIIQFHKTDRAERQYKNHNDPMHRTFGAFKHMMM</sequence>
<protein>
    <submittedName>
        <fullName evidence="1">Uncharacterized protein</fullName>
    </submittedName>
</protein>
<gene>
    <name evidence="1" type="ORF">SMAR0320_LOCUS10901</name>
</gene>
<reference evidence="1" key="1">
    <citation type="submission" date="2021-01" db="EMBL/GenBank/DDBJ databases">
        <authorList>
            <person name="Corre E."/>
            <person name="Pelletier E."/>
            <person name="Niang G."/>
            <person name="Scheremetjew M."/>
            <person name="Finn R."/>
            <person name="Kale V."/>
            <person name="Holt S."/>
            <person name="Cochrane G."/>
            <person name="Meng A."/>
            <person name="Brown T."/>
            <person name="Cohen L."/>
        </authorList>
    </citation>
    <scope>NUCLEOTIDE SEQUENCE</scope>
    <source>
        <strain evidence="1">SM1012Den-03</strain>
    </source>
</reference>
<organism evidence="1">
    <name type="scientific">Skeletonema marinoi</name>
    <dbReference type="NCBI Taxonomy" id="267567"/>
    <lineage>
        <taxon>Eukaryota</taxon>
        <taxon>Sar</taxon>
        <taxon>Stramenopiles</taxon>
        <taxon>Ochrophyta</taxon>
        <taxon>Bacillariophyta</taxon>
        <taxon>Coscinodiscophyceae</taxon>
        <taxon>Thalassiosirophycidae</taxon>
        <taxon>Thalassiosirales</taxon>
        <taxon>Skeletonemataceae</taxon>
        <taxon>Skeletonema</taxon>
        <taxon>Skeletonema marinoi-dohrnii complex</taxon>
    </lineage>
</organism>
<dbReference type="EMBL" id="HBGZ01015282">
    <property type="protein sequence ID" value="CAD9602673.1"/>
    <property type="molecule type" value="Transcribed_RNA"/>
</dbReference>
<evidence type="ECO:0000313" key="1">
    <source>
        <dbReference type="EMBL" id="CAD9602673.1"/>
    </source>
</evidence>
<accession>A0A7S2PKI1</accession>